<name>F0J283_ACIMA</name>
<organism evidence="1 2">
    <name type="scientific">Acidiphilium multivorum (strain DSM 11245 / JCM 8867 / NBRC 100883 / AIU 301)</name>
    <dbReference type="NCBI Taxonomy" id="926570"/>
    <lineage>
        <taxon>Bacteria</taxon>
        <taxon>Pseudomonadati</taxon>
        <taxon>Pseudomonadota</taxon>
        <taxon>Alphaproteobacteria</taxon>
        <taxon>Acetobacterales</taxon>
        <taxon>Acidocellaceae</taxon>
        <taxon>Acidiphilium</taxon>
    </lineage>
</organism>
<accession>F0J283</accession>
<proteinExistence type="predicted"/>
<dbReference type="OrthoDB" id="8482199at2"/>
<reference evidence="1 2" key="1">
    <citation type="submission" date="2010-12" db="EMBL/GenBank/DDBJ databases">
        <title>Whole genome sequence of Acidiphilium multivorum AIU301.</title>
        <authorList>
            <person name="Narita-Yamada S."/>
            <person name="Nakamura S."/>
            <person name="Ito N."/>
            <person name="Takarada H."/>
            <person name="Katano Y."/>
            <person name="Nakazawa H."/>
            <person name="Hosoyama A."/>
            <person name="Yamada R."/>
            <person name="Fujita N."/>
        </authorList>
    </citation>
    <scope>NUCLEOTIDE SEQUENCE [LARGE SCALE GENOMIC DNA]</scope>
    <source>
        <strain evidence="2">DSM 11245 / JCM 8867 / AIU301</strain>
    </source>
</reference>
<keyword evidence="2" id="KW-1185">Reference proteome</keyword>
<protein>
    <submittedName>
        <fullName evidence="1">Uncharacterized protein</fullName>
    </submittedName>
</protein>
<evidence type="ECO:0000313" key="2">
    <source>
        <dbReference type="Proteomes" id="UP000007100"/>
    </source>
</evidence>
<dbReference type="EMBL" id="AP012035">
    <property type="protein sequence ID" value="BAJ81827.1"/>
    <property type="molecule type" value="Genomic_DNA"/>
</dbReference>
<dbReference type="KEGG" id="amv:ACMV_24800"/>
<dbReference type="Proteomes" id="UP000007100">
    <property type="component" value="Chromosome"/>
</dbReference>
<gene>
    <name evidence="1" type="ordered locus">ACMV_24800</name>
</gene>
<dbReference type="AlphaFoldDB" id="F0J283"/>
<dbReference type="RefSeq" id="WP_013640621.1">
    <property type="nucleotide sequence ID" value="NC_015186.1"/>
</dbReference>
<dbReference type="HOGENOM" id="CLU_1136151_0_0_5"/>
<sequence length="244" mass="27336">MAATVLIWNNHLRPVGNSYCGHAAMIIDSNWKAMASSYVSWWPESEEDNNSSPSLSVFADLSEENYAPDHILRIPVFNTNAAMSKWAEIRNKPKSTYRFLRKNCSTIVSRVLLAGNTKPLGFGVSNNLIWTPIRVKRLADAMGAERKEWSWLIDQFVSAGVLPEGMRVHLSKLAKRDSAHGSSTTVCCYAQGYKIYQQPLIILNGKTIGKQDLGTEVFSLQHNTIKRGVVEQGENGKRRAVFYT</sequence>
<evidence type="ECO:0000313" key="1">
    <source>
        <dbReference type="EMBL" id="BAJ81827.1"/>
    </source>
</evidence>